<comment type="similarity">
    <text evidence="12">Belongs to the LpxC family.</text>
</comment>
<evidence type="ECO:0000313" key="13">
    <source>
        <dbReference type="EMBL" id="HIT46517.1"/>
    </source>
</evidence>
<dbReference type="NCBIfam" id="TIGR00325">
    <property type="entry name" value="lpxC"/>
    <property type="match status" value="1"/>
</dbReference>
<keyword evidence="9 12" id="KW-0862">Zinc</keyword>
<dbReference type="GO" id="GO:0103117">
    <property type="term" value="F:UDP-3-O-acyl-N-acetylglucosamine deacetylase activity"/>
    <property type="evidence" value="ECO:0007669"/>
    <property type="project" value="UniProtKB-UniRule"/>
</dbReference>
<comment type="caution">
    <text evidence="13">The sequence shown here is derived from an EMBL/GenBank/DDBJ whole genome shotgun (WGS) entry which is preliminary data.</text>
</comment>
<protein>
    <recommendedName>
        <fullName evidence="4 12">UDP-3-O-acyl-N-acetylglucosamine deacetylase</fullName>
        <shortName evidence="12">UDP-3-O-acyl-GlcNAc deacetylase</shortName>
        <ecNumber evidence="4 12">3.5.1.108</ecNumber>
    </recommendedName>
    <alternativeName>
        <fullName evidence="12">UDP-3-O-[R-3-hydroxymyristoyl]-N-acetylglucosamine deacetylase</fullName>
    </alternativeName>
</protein>
<reference evidence="13" key="2">
    <citation type="journal article" date="2021" name="PeerJ">
        <title>Extensive microbial diversity within the chicken gut microbiome revealed by metagenomics and culture.</title>
        <authorList>
            <person name="Gilroy R."/>
            <person name="Ravi A."/>
            <person name="Getino M."/>
            <person name="Pursley I."/>
            <person name="Horton D.L."/>
            <person name="Alikhan N.F."/>
            <person name="Baker D."/>
            <person name="Gharbi K."/>
            <person name="Hall N."/>
            <person name="Watson M."/>
            <person name="Adriaenssens E.M."/>
            <person name="Foster-Nyarko E."/>
            <person name="Jarju S."/>
            <person name="Secka A."/>
            <person name="Antonio M."/>
            <person name="Oren A."/>
            <person name="Chaudhuri R.R."/>
            <person name="La Ragione R."/>
            <person name="Hildebrand F."/>
            <person name="Pallen M.J."/>
        </authorList>
    </citation>
    <scope>NUCLEOTIDE SEQUENCE</scope>
    <source>
        <strain evidence="13">ChiHecec2B26-709</strain>
    </source>
</reference>
<keyword evidence="8 12" id="KW-0378">Hydrolase</keyword>
<dbReference type="PANTHER" id="PTHR33694:SF1">
    <property type="entry name" value="UDP-3-O-ACYL-N-ACETYLGLUCOSAMINE DEACETYLASE 1, MITOCHONDRIAL-RELATED"/>
    <property type="match status" value="1"/>
</dbReference>
<dbReference type="HAMAP" id="MF_00388">
    <property type="entry name" value="LpxC"/>
    <property type="match status" value="1"/>
</dbReference>
<keyword evidence="7 12" id="KW-0479">Metal-binding</keyword>
<evidence type="ECO:0000256" key="10">
    <source>
        <dbReference type="ARBA" id="ARBA00023098"/>
    </source>
</evidence>
<dbReference type="PANTHER" id="PTHR33694">
    <property type="entry name" value="UDP-3-O-ACYL-N-ACETYLGLUCOSAMINE DEACETYLASE 1, MITOCHONDRIAL-RELATED"/>
    <property type="match status" value="1"/>
</dbReference>
<comment type="pathway">
    <text evidence="3 12">Glycolipid biosynthesis; lipid IV(A) biosynthesis; lipid IV(A) from (3R)-3-hydroxytetradecanoyl-[acyl-carrier-protein] and UDP-N-acetyl-alpha-D-glucosamine: step 2/6.</text>
</comment>
<comment type="function">
    <text evidence="2 12">Catalyzes the hydrolysis of UDP-3-O-myristoyl-N-acetylglucosamine to form UDP-3-O-myristoylglucosamine and acetate, the committed step in lipid A biosynthesis.</text>
</comment>
<reference evidence="13" key="1">
    <citation type="submission" date="2020-10" db="EMBL/GenBank/DDBJ databases">
        <authorList>
            <person name="Gilroy R."/>
        </authorList>
    </citation>
    <scope>NUCLEOTIDE SEQUENCE</scope>
    <source>
        <strain evidence="13">ChiHecec2B26-709</strain>
    </source>
</reference>
<dbReference type="GO" id="GO:0046872">
    <property type="term" value="F:metal ion binding"/>
    <property type="evidence" value="ECO:0007669"/>
    <property type="project" value="UniProtKB-KW"/>
</dbReference>
<comment type="cofactor">
    <cofactor evidence="1 12">
        <name>Zn(2+)</name>
        <dbReference type="ChEBI" id="CHEBI:29105"/>
    </cofactor>
</comment>
<feature type="binding site" evidence="12">
    <location>
        <position position="261"/>
    </location>
    <ligand>
        <name>Zn(2+)</name>
        <dbReference type="ChEBI" id="CHEBI:29105"/>
    </ligand>
</feature>
<name>A0A9D1GNV9_9BACT</name>
<accession>A0A9D1GNV9</accession>
<organism evidence="13 14">
    <name type="scientific">Candidatus Cryptobacteroides merdipullorum</name>
    <dbReference type="NCBI Taxonomy" id="2840771"/>
    <lineage>
        <taxon>Bacteria</taxon>
        <taxon>Pseudomonadati</taxon>
        <taxon>Bacteroidota</taxon>
        <taxon>Bacteroidia</taxon>
        <taxon>Bacteroidales</taxon>
        <taxon>Candidatus Cryptobacteroides</taxon>
    </lineage>
</organism>
<dbReference type="InterPro" id="IPR015870">
    <property type="entry name" value="UDP-acyl_N-AcGlcN_deAcase_N"/>
</dbReference>
<dbReference type="Gene3D" id="3.30.1700.10">
    <property type="entry name" value="lpxc deacetylase, domain 2"/>
    <property type="match status" value="1"/>
</dbReference>
<dbReference type="Proteomes" id="UP000886881">
    <property type="component" value="Unassembled WGS sequence"/>
</dbReference>
<dbReference type="InterPro" id="IPR004463">
    <property type="entry name" value="UDP-acyl_GlcNac_deAcase"/>
</dbReference>
<evidence type="ECO:0000256" key="6">
    <source>
        <dbReference type="ARBA" id="ARBA00022556"/>
    </source>
</evidence>
<evidence type="ECO:0000256" key="7">
    <source>
        <dbReference type="ARBA" id="ARBA00022723"/>
    </source>
</evidence>
<comment type="catalytic activity">
    <reaction evidence="11 12">
        <text>a UDP-3-O-[(3R)-3-hydroxyacyl]-N-acetyl-alpha-D-glucosamine + H2O = a UDP-3-O-[(3R)-3-hydroxyacyl]-alpha-D-glucosamine + acetate</text>
        <dbReference type="Rhea" id="RHEA:67816"/>
        <dbReference type="ChEBI" id="CHEBI:15377"/>
        <dbReference type="ChEBI" id="CHEBI:30089"/>
        <dbReference type="ChEBI" id="CHEBI:137740"/>
        <dbReference type="ChEBI" id="CHEBI:173225"/>
        <dbReference type="EC" id="3.5.1.108"/>
    </reaction>
</comment>
<dbReference type="EMBL" id="DVLC01000028">
    <property type="protein sequence ID" value="HIT46517.1"/>
    <property type="molecule type" value="Genomic_DNA"/>
</dbReference>
<dbReference type="InterPro" id="IPR020568">
    <property type="entry name" value="Ribosomal_Su5_D2-typ_SF"/>
</dbReference>
<evidence type="ECO:0000256" key="3">
    <source>
        <dbReference type="ARBA" id="ARBA00005002"/>
    </source>
</evidence>
<evidence type="ECO:0000256" key="4">
    <source>
        <dbReference type="ARBA" id="ARBA00012745"/>
    </source>
</evidence>
<evidence type="ECO:0000256" key="8">
    <source>
        <dbReference type="ARBA" id="ARBA00022801"/>
    </source>
</evidence>
<evidence type="ECO:0000256" key="9">
    <source>
        <dbReference type="ARBA" id="ARBA00022833"/>
    </source>
</evidence>
<evidence type="ECO:0000256" key="12">
    <source>
        <dbReference type="HAMAP-Rule" id="MF_00388"/>
    </source>
</evidence>
<feature type="binding site" evidence="12">
    <location>
        <position position="257"/>
    </location>
    <ligand>
        <name>Zn(2+)</name>
        <dbReference type="ChEBI" id="CHEBI:29105"/>
    </ligand>
</feature>
<dbReference type="SUPFAM" id="SSF54211">
    <property type="entry name" value="Ribosomal protein S5 domain 2-like"/>
    <property type="match status" value="2"/>
</dbReference>
<feature type="active site" description="Proton donor" evidence="12">
    <location>
        <position position="284"/>
    </location>
</feature>
<evidence type="ECO:0000256" key="2">
    <source>
        <dbReference type="ARBA" id="ARBA00002923"/>
    </source>
</evidence>
<keyword evidence="5 12" id="KW-0444">Lipid biosynthesis</keyword>
<gene>
    <name evidence="12 13" type="primary">lpxC</name>
    <name evidence="13" type="ORF">IAC35_01515</name>
</gene>
<evidence type="ECO:0000256" key="5">
    <source>
        <dbReference type="ARBA" id="ARBA00022516"/>
    </source>
</evidence>
<evidence type="ECO:0000313" key="14">
    <source>
        <dbReference type="Proteomes" id="UP000886881"/>
    </source>
</evidence>
<dbReference type="GO" id="GO:0016020">
    <property type="term" value="C:membrane"/>
    <property type="evidence" value="ECO:0007669"/>
    <property type="project" value="GOC"/>
</dbReference>
<sequence length="298" mass="33161">MNQQTLKREYKFEGRGLHTGKYAHLTLCPAPENYGIRFFRSDAGVEIPAVATNVTRTDRSTTISMDGVSVVTIEHLLSALTGLGVDNVRVELDNEEVPILDGSAETYVRTIAPDSLQPQNAERKYIEIKEVFELRDEQTGSWVRLEPSDRMSFEVTVDFNSKVLGVQTAEWSENSDYVGQVAPCRTFCFFHELEALAAHGLIQGGDVDNAIVVVEHPVTREQLDNMSRIFGQPRLSVKDDGYLSNITLHFPNECGRHKLLDLIGDMRLLGGFPKARVSAYKPGHKINSNAAKAVLSKL</sequence>
<dbReference type="InterPro" id="IPR011334">
    <property type="entry name" value="UDP-acyl_GlcNac_deAcase_C"/>
</dbReference>
<dbReference type="AlphaFoldDB" id="A0A9D1GNV9"/>
<proteinExistence type="inferred from homology"/>
<keyword evidence="10 12" id="KW-0443">Lipid metabolism</keyword>
<dbReference type="Pfam" id="PF03331">
    <property type="entry name" value="LpxC"/>
    <property type="match status" value="2"/>
</dbReference>
<dbReference type="Gene3D" id="3.30.230.20">
    <property type="entry name" value="lpxc deacetylase, domain 1"/>
    <property type="match status" value="1"/>
</dbReference>
<dbReference type="EC" id="3.5.1.108" evidence="4 12"/>
<evidence type="ECO:0000256" key="1">
    <source>
        <dbReference type="ARBA" id="ARBA00001947"/>
    </source>
</evidence>
<dbReference type="GO" id="GO:0009245">
    <property type="term" value="P:lipid A biosynthetic process"/>
    <property type="evidence" value="ECO:0007669"/>
    <property type="project" value="UniProtKB-UniRule"/>
</dbReference>
<evidence type="ECO:0000256" key="11">
    <source>
        <dbReference type="ARBA" id="ARBA00024535"/>
    </source>
</evidence>
<keyword evidence="6 12" id="KW-0441">Lipid A biosynthesis</keyword>
<feature type="binding site" evidence="12">
    <location>
        <position position="75"/>
    </location>
    <ligand>
        <name>Zn(2+)</name>
        <dbReference type="ChEBI" id="CHEBI:29105"/>
    </ligand>
</feature>